<organism evidence="1">
    <name type="scientific">bioreactor metagenome</name>
    <dbReference type="NCBI Taxonomy" id="1076179"/>
    <lineage>
        <taxon>unclassified sequences</taxon>
        <taxon>metagenomes</taxon>
        <taxon>ecological metagenomes</taxon>
    </lineage>
</organism>
<proteinExistence type="predicted"/>
<dbReference type="AlphaFoldDB" id="A0A645DFD8"/>
<accession>A0A645DFD8</accession>
<sequence>MLPEHLHQHGDVYRVDLYQGAEIFEVVVEVIADHDVEGVVEEGSRLFQIALHLRLKIRLDVAKLLR</sequence>
<reference evidence="1" key="1">
    <citation type="submission" date="2019-08" db="EMBL/GenBank/DDBJ databases">
        <authorList>
            <person name="Kucharzyk K."/>
            <person name="Murdoch R.W."/>
            <person name="Higgins S."/>
            <person name="Loffler F."/>
        </authorList>
    </citation>
    <scope>NUCLEOTIDE SEQUENCE</scope>
</reference>
<dbReference type="EMBL" id="VSSQ01035513">
    <property type="protein sequence ID" value="MPM87748.1"/>
    <property type="molecule type" value="Genomic_DNA"/>
</dbReference>
<protein>
    <submittedName>
        <fullName evidence="1">Uncharacterized protein</fullName>
    </submittedName>
</protein>
<comment type="caution">
    <text evidence="1">The sequence shown here is derived from an EMBL/GenBank/DDBJ whole genome shotgun (WGS) entry which is preliminary data.</text>
</comment>
<evidence type="ECO:0000313" key="1">
    <source>
        <dbReference type="EMBL" id="MPM87748.1"/>
    </source>
</evidence>
<name>A0A645DFD8_9ZZZZ</name>
<gene>
    <name evidence="1" type="ORF">SDC9_134848</name>
</gene>